<dbReference type="GeneID" id="20246022"/>
<feature type="compositionally biased region" description="Polar residues" evidence="1">
    <location>
        <begin position="202"/>
        <end position="212"/>
    </location>
</feature>
<dbReference type="EMBL" id="KB200559">
    <property type="protein sequence ID" value="ESP01088.1"/>
    <property type="molecule type" value="Genomic_DNA"/>
</dbReference>
<feature type="region of interest" description="Disordered" evidence="1">
    <location>
        <begin position="93"/>
        <end position="149"/>
    </location>
</feature>
<dbReference type="InterPro" id="IPR051291">
    <property type="entry name" value="CIMAP"/>
</dbReference>
<evidence type="ECO:0000313" key="2">
    <source>
        <dbReference type="EMBL" id="ESP01088.1"/>
    </source>
</evidence>
<dbReference type="AlphaFoldDB" id="V4AUU7"/>
<dbReference type="Proteomes" id="UP000030746">
    <property type="component" value="Unassembled WGS sequence"/>
</dbReference>
<name>V4AUU7_LOTGI</name>
<dbReference type="OrthoDB" id="429991at2759"/>
<evidence type="ECO:0000256" key="1">
    <source>
        <dbReference type="SAM" id="MobiDB-lite"/>
    </source>
</evidence>
<protein>
    <recommendedName>
        <fullName evidence="4">Outer dense fiber protein 3</fullName>
    </recommendedName>
</protein>
<dbReference type="InterPro" id="IPR010736">
    <property type="entry name" value="SHIPPO-rpt"/>
</dbReference>
<dbReference type="OMA" id="KWIYRSA"/>
<dbReference type="Pfam" id="PF07004">
    <property type="entry name" value="SHIPPO-rpt"/>
    <property type="match status" value="4"/>
</dbReference>
<sequence length="252" mass="27429">MSWTPTVPRGPIAAMYNSPGPQYGLPGLVGIEKHDPRSVHNKYPAHSFGIKHGKVRDDCGPGPAYMLSNQIYRDGIVGTPKYSLYGRPKDQTQFFTPGPGAYKPEGAGDGSKPVAPKYSFGSRHKTRKNDNSPGPNSYNLPSMLGPTKQGGKVQLPIYSLTGRSKIGSFHEDLQKTPGPSHYGSVDPGVYKVRSPGYSMTSRNNMPGDSTQKPGPGVYSPENVWSHRKREPSFSFGIRHSPYTAPLIVDVKD</sequence>
<gene>
    <name evidence="2" type="ORF">LOTGIDRAFT_207730</name>
</gene>
<feature type="compositionally biased region" description="Polar residues" evidence="1">
    <location>
        <begin position="131"/>
        <end position="140"/>
    </location>
</feature>
<proteinExistence type="predicted"/>
<dbReference type="RefSeq" id="XP_009048247.1">
    <property type="nucleotide sequence ID" value="XM_009049999.1"/>
</dbReference>
<reference evidence="2 3" key="1">
    <citation type="journal article" date="2013" name="Nature">
        <title>Insights into bilaterian evolution from three spiralian genomes.</title>
        <authorList>
            <person name="Simakov O."/>
            <person name="Marletaz F."/>
            <person name="Cho S.J."/>
            <person name="Edsinger-Gonzales E."/>
            <person name="Havlak P."/>
            <person name="Hellsten U."/>
            <person name="Kuo D.H."/>
            <person name="Larsson T."/>
            <person name="Lv J."/>
            <person name="Arendt D."/>
            <person name="Savage R."/>
            <person name="Osoegawa K."/>
            <person name="de Jong P."/>
            <person name="Grimwood J."/>
            <person name="Chapman J.A."/>
            <person name="Shapiro H."/>
            <person name="Aerts A."/>
            <person name="Otillar R.P."/>
            <person name="Terry A.Y."/>
            <person name="Boore J.L."/>
            <person name="Grigoriev I.V."/>
            <person name="Lindberg D.R."/>
            <person name="Seaver E.C."/>
            <person name="Weisblat D.A."/>
            <person name="Putnam N.H."/>
            <person name="Rokhsar D.S."/>
        </authorList>
    </citation>
    <scope>NUCLEOTIDE SEQUENCE [LARGE SCALE GENOMIC DNA]</scope>
</reference>
<feature type="region of interest" description="Disordered" evidence="1">
    <location>
        <begin position="202"/>
        <end position="222"/>
    </location>
</feature>
<dbReference type="PANTHER" id="PTHR21580">
    <property type="entry name" value="SHIPPO-1-RELATED"/>
    <property type="match status" value="1"/>
</dbReference>
<feature type="region of interest" description="Disordered" evidence="1">
    <location>
        <begin position="170"/>
        <end position="189"/>
    </location>
</feature>
<organism evidence="2 3">
    <name type="scientific">Lottia gigantea</name>
    <name type="common">Giant owl limpet</name>
    <dbReference type="NCBI Taxonomy" id="225164"/>
    <lineage>
        <taxon>Eukaryota</taxon>
        <taxon>Metazoa</taxon>
        <taxon>Spiralia</taxon>
        <taxon>Lophotrochozoa</taxon>
        <taxon>Mollusca</taxon>
        <taxon>Gastropoda</taxon>
        <taxon>Patellogastropoda</taxon>
        <taxon>Lottioidea</taxon>
        <taxon>Lottiidae</taxon>
        <taxon>Lottia</taxon>
    </lineage>
</organism>
<evidence type="ECO:0008006" key="4">
    <source>
        <dbReference type="Google" id="ProtNLM"/>
    </source>
</evidence>
<keyword evidence="3" id="KW-1185">Reference proteome</keyword>
<dbReference type="KEGG" id="lgi:LOTGIDRAFT_207730"/>
<accession>V4AUU7</accession>
<dbReference type="GO" id="GO:0005856">
    <property type="term" value="C:cytoskeleton"/>
    <property type="evidence" value="ECO:0007669"/>
    <property type="project" value="TreeGrafter"/>
</dbReference>
<dbReference type="PANTHER" id="PTHR21580:SF28">
    <property type="entry name" value="BOREALIN N-TERMINAL DOMAIN-CONTAINING PROTEIN-RELATED"/>
    <property type="match status" value="1"/>
</dbReference>
<dbReference type="CTD" id="20246022"/>
<evidence type="ECO:0000313" key="3">
    <source>
        <dbReference type="Proteomes" id="UP000030746"/>
    </source>
</evidence>
<dbReference type="HOGENOM" id="CLU_088282_1_0_1"/>